<evidence type="ECO:0000256" key="4">
    <source>
        <dbReference type="ARBA" id="ARBA00023125"/>
    </source>
</evidence>
<dbReference type="AlphaFoldDB" id="A0A3B0TU92"/>
<dbReference type="SUPFAM" id="SSF53383">
    <property type="entry name" value="PLP-dependent transferases"/>
    <property type="match status" value="1"/>
</dbReference>
<dbReference type="PROSITE" id="PS50949">
    <property type="entry name" value="HTH_GNTR"/>
    <property type="match status" value="1"/>
</dbReference>
<sequence>MGAIGAENLRKAGQLPLKIDRELAENLQIQIFRGIQYLIVSGRLKSGVVLPSFREMAAQLGVSKNTVILAYERLICEGYLVTRPGVGTFVSPHLPEQALRISQRMLSQQEKEGLLARRHPLLFHGGLHGIFPRVHPVPDIDFAVGRPDAKTFPARIWKRLLDQKIEHGQKGMTQYHDPAGLSDLRQAIADHLGPARGINATPGQIIITGGIQEALNLIARLLVASETRVAIESPCYQGAAYVFKSARAAITPVPVDADGLIVERLPADPVSLIYVTPSHQYPLGGTLSLKRRFELLEWAWNSGAYIVEDDYDSDFRYHGSPLFALAGLDRHDSVIYLGTFSKSIGSGIRTGYIVAPPALVEPLTTLKGLLNNGNPWLEQAVLAEFIASGAFDRHMRRMRLIYLERQNALIKALKHHFGAADITGSDCGMHLVWTLPPATMSARKLADMARLEGVGIYPLELGATSFVADERQRHRMVMLGFTSLSEDAIRKGVRILARIIMLHAANKNSADARFVRLVE</sequence>
<keyword evidence="5" id="KW-0804">Transcription</keyword>
<dbReference type="InterPro" id="IPR015424">
    <property type="entry name" value="PyrdxlP-dep_Trfase"/>
</dbReference>
<dbReference type="SUPFAM" id="SSF46785">
    <property type="entry name" value="Winged helix' DNA-binding domain"/>
    <property type="match status" value="1"/>
</dbReference>
<dbReference type="InterPro" id="IPR036390">
    <property type="entry name" value="WH_DNA-bd_sf"/>
</dbReference>
<evidence type="ECO:0000256" key="2">
    <source>
        <dbReference type="ARBA" id="ARBA00022898"/>
    </source>
</evidence>
<reference evidence="7" key="1">
    <citation type="submission" date="2018-06" db="EMBL/GenBank/DDBJ databases">
        <authorList>
            <person name="Zhirakovskaya E."/>
        </authorList>
    </citation>
    <scope>NUCLEOTIDE SEQUENCE</scope>
</reference>
<evidence type="ECO:0000256" key="1">
    <source>
        <dbReference type="ARBA" id="ARBA00005384"/>
    </source>
</evidence>
<evidence type="ECO:0000256" key="5">
    <source>
        <dbReference type="ARBA" id="ARBA00023163"/>
    </source>
</evidence>
<dbReference type="GO" id="GO:0003700">
    <property type="term" value="F:DNA-binding transcription factor activity"/>
    <property type="evidence" value="ECO:0007669"/>
    <property type="project" value="InterPro"/>
</dbReference>
<keyword evidence="4" id="KW-0238">DNA-binding</keyword>
<dbReference type="GO" id="GO:0004069">
    <property type="term" value="F:L-aspartate:2-oxoglutarate aminotransferase activity"/>
    <property type="evidence" value="ECO:0007669"/>
    <property type="project" value="UniProtKB-EC"/>
</dbReference>
<dbReference type="GO" id="GO:0030170">
    <property type="term" value="F:pyridoxal phosphate binding"/>
    <property type="evidence" value="ECO:0007669"/>
    <property type="project" value="InterPro"/>
</dbReference>
<proteinExistence type="inferred from homology"/>
<gene>
    <name evidence="7" type="ORF">MNBD_ALPHA12-148</name>
</gene>
<dbReference type="EMBL" id="UOEO01000134">
    <property type="protein sequence ID" value="VAW20300.1"/>
    <property type="molecule type" value="Genomic_DNA"/>
</dbReference>
<dbReference type="InterPro" id="IPR036388">
    <property type="entry name" value="WH-like_DNA-bd_sf"/>
</dbReference>
<name>A0A3B0TU92_9ZZZZ</name>
<keyword evidence="3" id="KW-0805">Transcription regulation</keyword>
<accession>A0A3B0TU92</accession>
<keyword evidence="7" id="KW-0032">Aminotransferase</keyword>
<dbReference type="PANTHER" id="PTHR46577">
    <property type="entry name" value="HTH-TYPE TRANSCRIPTIONAL REGULATORY PROTEIN GABR"/>
    <property type="match status" value="1"/>
</dbReference>
<keyword evidence="2" id="KW-0663">Pyridoxal phosphate</keyword>
<dbReference type="Gene3D" id="3.40.640.10">
    <property type="entry name" value="Type I PLP-dependent aspartate aminotransferase-like (Major domain)"/>
    <property type="match status" value="1"/>
</dbReference>
<dbReference type="EC" id="2.6.1.1" evidence="7"/>
<keyword evidence="7" id="KW-0808">Transferase</keyword>
<evidence type="ECO:0000259" key="6">
    <source>
        <dbReference type="PROSITE" id="PS50949"/>
    </source>
</evidence>
<organism evidence="7">
    <name type="scientific">hydrothermal vent metagenome</name>
    <dbReference type="NCBI Taxonomy" id="652676"/>
    <lineage>
        <taxon>unclassified sequences</taxon>
        <taxon>metagenomes</taxon>
        <taxon>ecological metagenomes</taxon>
    </lineage>
</organism>
<evidence type="ECO:0000313" key="7">
    <source>
        <dbReference type="EMBL" id="VAW20300.1"/>
    </source>
</evidence>
<dbReference type="GO" id="GO:0003677">
    <property type="term" value="F:DNA binding"/>
    <property type="evidence" value="ECO:0007669"/>
    <property type="project" value="UniProtKB-KW"/>
</dbReference>
<comment type="similarity">
    <text evidence="1">In the C-terminal section; belongs to the class-I pyridoxal-phosphate-dependent aminotransferase family.</text>
</comment>
<dbReference type="Pfam" id="PF00392">
    <property type="entry name" value="GntR"/>
    <property type="match status" value="1"/>
</dbReference>
<evidence type="ECO:0000256" key="3">
    <source>
        <dbReference type="ARBA" id="ARBA00023015"/>
    </source>
</evidence>
<dbReference type="InterPro" id="IPR000524">
    <property type="entry name" value="Tscrpt_reg_HTH_GntR"/>
</dbReference>
<dbReference type="SMART" id="SM00345">
    <property type="entry name" value="HTH_GNTR"/>
    <property type="match status" value="1"/>
</dbReference>
<dbReference type="PANTHER" id="PTHR46577:SF1">
    <property type="entry name" value="HTH-TYPE TRANSCRIPTIONAL REGULATORY PROTEIN GABR"/>
    <property type="match status" value="1"/>
</dbReference>
<protein>
    <submittedName>
        <fullName evidence="7">Transcriptional regulator, GntR family domain / Aspartate aminotransferase</fullName>
        <ecNumber evidence="7">2.6.1.1</ecNumber>
    </submittedName>
</protein>
<dbReference type="InterPro" id="IPR015421">
    <property type="entry name" value="PyrdxlP-dep_Trfase_major"/>
</dbReference>
<dbReference type="CDD" id="cd07377">
    <property type="entry name" value="WHTH_GntR"/>
    <property type="match status" value="1"/>
</dbReference>
<feature type="domain" description="HTH gntR-type" evidence="6">
    <location>
        <begin position="25"/>
        <end position="93"/>
    </location>
</feature>
<dbReference type="Gene3D" id="1.10.10.10">
    <property type="entry name" value="Winged helix-like DNA-binding domain superfamily/Winged helix DNA-binding domain"/>
    <property type="match status" value="1"/>
</dbReference>
<dbReference type="InterPro" id="IPR004839">
    <property type="entry name" value="Aminotransferase_I/II_large"/>
</dbReference>
<dbReference type="CDD" id="cd00609">
    <property type="entry name" value="AAT_like"/>
    <property type="match status" value="1"/>
</dbReference>
<dbReference type="InterPro" id="IPR051446">
    <property type="entry name" value="HTH_trans_reg/aminotransferase"/>
</dbReference>
<dbReference type="Pfam" id="PF00155">
    <property type="entry name" value="Aminotran_1_2"/>
    <property type="match status" value="1"/>
</dbReference>